<evidence type="ECO:0000256" key="6">
    <source>
        <dbReference type="SAM" id="MobiDB-lite"/>
    </source>
</evidence>
<proteinExistence type="inferred from homology"/>
<dbReference type="AlphaFoldDB" id="A0A1C3KQN6"/>
<evidence type="ECO:0000256" key="4">
    <source>
        <dbReference type="ARBA" id="ARBA00022691"/>
    </source>
</evidence>
<accession>A0A1C3KQN6</accession>
<name>A0A1C3KQN6_PLAOA</name>
<comment type="similarity">
    <text evidence="5">Belongs to the class I-like SAM-binding methyltransferase superfamily. EFM4 family.</text>
</comment>
<dbReference type="GO" id="GO:0016279">
    <property type="term" value="F:protein-lysine N-methyltransferase activity"/>
    <property type="evidence" value="ECO:0007669"/>
    <property type="project" value="UniProtKB-UniRule"/>
</dbReference>
<keyword evidence="4 5" id="KW-0949">S-adenosyl-L-methionine</keyword>
<dbReference type="VEuPathDB" id="PlasmoDB:PocGH01_07024000"/>
<feature type="compositionally biased region" description="Basic and acidic residues" evidence="6">
    <location>
        <begin position="242"/>
        <end position="288"/>
    </location>
</feature>
<evidence type="ECO:0000256" key="1">
    <source>
        <dbReference type="ARBA" id="ARBA00022490"/>
    </source>
</evidence>
<comment type="function">
    <text evidence="5">S-adenosyl-L-methionine-dependent protein-lysine N-methyltransferase that methylates elongation factor 1-alpha.</text>
</comment>
<dbReference type="EMBL" id="LT594511">
    <property type="protein sequence ID" value="SBT76359.1"/>
    <property type="molecule type" value="Genomic_DNA"/>
</dbReference>
<dbReference type="Proteomes" id="UP000243200">
    <property type="component" value="Chromosome 7"/>
</dbReference>
<feature type="region of interest" description="Disordered" evidence="6">
    <location>
        <begin position="236"/>
        <end position="324"/>
    </location>
</feature>
<dbReference type="Gene3D" id="3.40.50.150">
    <property type="entry name" value="Vaccinia Virus protein VP39"/>
    <property type="match status" value="1"/>
</dbReference>
<reference evidence="8 9" key="1">
    <citation type="submission" date="2016-06" db="EMBL/GenBank/DDBJ databases">
        <authorList>
            <consortium name="Pathogen Informatics"/>
        </authorList>
    </citation>
    <scope>NUCLEOTIDE SEQUENCE [LARGE SCALE GENOMIC DNA]</scope>
    <source>
        <strain evidence="8">PowCR01</strain>
    </source>
</reference>
<dbReference type="VEuPathDB" id="PlasmoDB:POWCR01_070018600"/>
<comment type="subcellular location">
    <subcellularLocation>
        <location evidence="5">Cytoplasm</location>
    </subcellularLocation>
</comment>
<feature type="compositionally biased region" description="Basic and acidic residues" evidence="6">
    <location>
        <begin position="306"/>
        <end position="324"/>
    </location>
</feature>
<feature type="compositionally biased region" description="Polar residues" evidence="6">
    <location>
        <begin position="289"/>
        <end position="305"/>
    </location>
</feature>
<dbReference type="OrthoDB" id="540004at2759"/>
<keyword evidence="1 5" id="KW-0963">Cytoplasm</keyword>
<evidence type="ECO:0000256" key="5">
    <source>
        <dbReference type="HAMAP-Rule" id="MF_03188"/>
    </source>
</evidence>
<dbReference type="CDD" id="cd02440">
    <property type="entry name" value="AdoMet_MTases"/>
    <property type="match status" value="1"/>
</dbReference>
<evidence type="ECO:0000313" key="8">
    <source>
        <dbReference type="EMBL" id="SBT76359.1"/>
    </source>
</evidence>
<dbReference type="Pfam" id="PF13847">
    <property type="entry name" value="Methyltransf_31"/>
    <property type="match status" value="1"/>
</dbReference>
<dbReference type="InterPro" id="IPR025714">
    <property type="entry name" value="Methyltranfer_dom"/>
</dbReference>
<protein>
    <recommendedName>
        <fullName evidence="5">Protein-lysine N-methyltransferase POWCR01_070018600</fullName>
        <ecNumber evidence="5">2.1.1.-</ecNumber>
    </recommendedName>
</protein>
<evidence type="ECO:0000256" key="2">
    <source>
        <dbReference type="ARBA" id="ARBA00022603"/>
    </source>
</evidence>
<organism evidence="8 9">
    <name type="scientific">Plasmodium ovale</name>
    <name type="common">malaria parasite P. ovale</name>
    <dbReference type="NCBI Taxonomy" id="36330"/>
    <lineage>
        <taxon>Eukaryota</taxon>
        <taxon>Sar</taxon>
        <taxon>Alveolata</taxon>
        <taxon>Apicomplexa</taxon>
        <taxon>Aconoidasida</taxon>
        <taxon>Haemosporida</taxon>
        <taxon>Plasmodiidae</taxon>
        <taxon>Plasmodium</taxon>
        <taxon>Plasmodium (Plasmodium)</taxon>
    </lineage>
</organism>
<dbReference type="GO" id="GO:0032259">
    <property type="term" value="P:methylation"/>
    <property type="evidence" value="ECO:0007669"/>
    <property type="project" value="UniProtKB-KW"/>
</dbReference>
<dbReference type="EC" id="2.1.1.-" evidence="5"/>
<keyword evidence="2 5" id="KW-0489">Methyltransferase</keyword>
<feature type="domain" description="Methyltransferase" evidence="7">
    <location>
        <begin position="53"/>
        <end position="208"/>
    </location>
</feature>
<evidence type="ECO:0000256" key="3">
    <source>
        <dbReference type="ARBA" id="ARBA00022679"/>
    </source>
</evidence>
<evidence type="ECO:0000259" key="7">
    <source>
        <dbReference type="Pfam" id="PF13847"/>
    </source>
</evidence>
<dbReference type="SUPFAM" id="SSF53335">
    <property type="entry name" value="S-adenosyl-L-methionine-dependent methyltransferases"/>
    <property type="match status" value="1"/>
</dbReference>
<gene>
    <name evidence="8" type="primary">PowCR01_070018600</name>
    <name evidence="8" type="ORF">POWCR01_070018600</name>
</gene>
<dbReference type="InterPro" id="IPR029063">
    <property type="entry name" value="SAM-dependent_MTases_sf"/>
</dbReference>
<dbReference type="GO" id="GO:0005737">
    <property type="term" value="C:cytoplasm"/>
    <property type="evidence" value="ECO:0007669"/>
    <property type="project" value="UniProtKB-SubCell"/>
</dbReference>
<dbReference type="InterPro" id="IPR026635">
    <property type="entry name" value="Efm4/METTL10"/>
</dbReference>
<evidence type="ECO:0000313" key="9">
    <source>
        <dbReference type="Proteomes" id="UP000243200"/>
    </source>
</evidence>
<sequence length="324" mass="37776">MSSELDKLNYWEEVYKKEKENHEESNIELEEWFEENCSKIITWIENHFGEEKKKHVAVLDIGCGNGLFLHKLYKKGFLNLYGFDFSREAIELARKYFQKNDDNNIYVEVLDICNIEKDVHSNSTLRRKYNLLNDKGTFDIFFMKNKQNEYFTHISFFLQVNTLFCITTCNACKEELLEIVTYFNKKNNSTIKLSLLDEIIYETITFAGKKGQIITTLIFKCLFLFIQGHIDKDYPYISSTKNESKNEGERESESKNERENANQNKGKSENKNERENANQNEGKSESKYEGQSASEDAGENANQNEGKSESKNEGENSGKNGREK</sequence>
<keyword evidence="3 5" id="KW-0808">Transferase</keyword>
<dbReference type="HAMAP" id="MF_03188">
    <property type="entry name" value="Methyltr_EFM4"/>
    <property type="match status" value="1"/>
</dbReference>
<dbReference type="PANTHER" id="PTHR12843:SF5">
    <property type="entry name" value="EEF1A LYSINE METHYLTRANSFERASE 2"/>
    <property type="match status" value="1"/>
</dbReference>
<dbReference type="PANTHER" id="PTHR12843">
    <property type="entry name" value="PROTEIN-LYSINE N-METHYLTRANSFERASE METTL10"/>
    <property type="match status" value="1"/>
</dbReference>